<keyword evidence="2" id="KW-1185">Reference proteome</keyword>
<protein>
    <submittedName>
        <fullName evidence="1">Uncharacterized protein</fullName>
    </submittedName>
</protein>
<organism evidence="1 2">
    <name type="scientific">Brassica cretica</name>
    <name type="common">Mustard</name>
    <dbReference type="NCBI Taxonomy" id="69181"/>
    <lineage>
        <taxon>Eukaryota</taxon>
        <taxon>Viridiplantae</taxon>
        <taxon>Streptophyta</taxon>
        <taxon>Embryophyta</taxon>
        <taxon>Tracheophyta</taxon>
        <taxon>Spermatophyta</taxon>
        <taxon>Magnoliopsida</taxon>
        <taxon>eudicotyledons</taxon>
        <taxon>Gunneridae</taxon>
        <taxon>Pentapetalae</taxon>
        <taxon>rosids</taxon>
        <taxon>malvids</taxon>
        <taxon>Brassicales</taxon>
        <taxon>Brassicaceae</taxon>
        <taxon>Brassiceae</taxon>
        <taxon>Brassica</taxon>
    </lineage>
</organism>
<sequence length="113" mass="12359">MMKVKEAPNGIESALDRAGVSFFSRSTYDDNAITNAIGIYNKPSKTAKKKKISTVSPSSQLVQVVPDNQNNTGDSSAKVKYEDLVHMTYGQDLRTDLSRGVASVVLVVWNHLN</sequence>
<dbReference type="EMBL" id="QGKV02000297">
    <property type="protein sequence ID" value="KAF3610102.1"/>
    <property type="molecule type" value="Genomic_DNA"/>
</dbReference>
<proteinExistence type="predicted"/>
<accession>A0ABQ7F2V6</accession>
<comment type="caution">
    <text evidence="1">The sequence shown here is derived from an EMBL/GenBank/DDBJ whole genome shotgun (WGS) entry which is preliminary data.</text>
</comment>
<gene>
    <name evidence="1" type="ORF">DY000_02050749</name>
</gene>
<evidence type="ECO:0000313" key="1">
    <source>
        <dbReference type="EMBL" id="KAF3610102.1"/>
    </source>
</evidence>
<dbReference type="Proteomes" id="UP000266723">
    <property type="component" value="Unassembled WGS sequence"/>
</dbReference>
<reference evidence="1 2" key="1">
    <citation type="journal article" date="2020" name="BMC Genomics">
        <title>Intraspecific diversification of the crop wild relative Brassica cretica Lam. using demographic model selection.</title>
        <authorList>
            <person name="Kioukis A."/>
            <person name="Michalopoulou V.A."/>
            <person name="Briers L."/>
            <person name="Pirintsos S."/>
            <person name="Studholme D.J."/>
            <person name="Pavlidis P."/>
            <person name="Sarris P.F."/>
        </authorList>
    </citation>
    <scope>NUCLEOTIDE SEQUENCE [LARGE SCALE GENOMIC DNA]</scope>
    <source>
        <strain evidence="2">cv. PFS-1207/04</strain>
    </source>
</reference>
<name>A0ABQ7F2V6_BRACR</name>
<evidence type="ECO:0000313" key="2">
    <source>
        <dbReference type="Proteomes" id="UP000266723"/>
    </source>
</evidence>